<accession>A0A820ISC9</accession>
<comment type="caution">
    <text evidence="1">The sequence shown here is derived from an EMBL/GenBank/DDBJ whole genome shotgun (WGS) entry which is preliminary data.</text>
</comment>
<evidence type="ECO:0000313" key="2">
    <source>
        <dbReference type="Proteomes" id="UP000663874"/>
    </source>
</evidence>
<name>A0A820ISC9_9BILA</name>
<evidence type="ECO:0000313" key="1">
    <source>
        <dbReference type="EMBL" id="CAF4314603.1"/>
    </source>
</evidence>
<sequence>MYYAIPAEQTCDIEPFELERLLVPDNEIEDETEEVPTIVDDVEEEEEEDNDYRIIPHN</sequence>
<proteinExistence type="predicted"/>
<dbReference type="AlphaFoldDB" id="A0A820ISC9"/>
<feature type="non-terminal residue" evidence="1">
    <location>
        <position position="1"/>
    </location>
</feature>
<organism evidence="1 2">
    <name type="scientific">Rotaria sordida</name>
    <dbReference type="NCBI Taxonomy" id="392033"/>
    <lineage>
        <taxon>Eukaryota</taxon>
        <taxon>Metazoa</taxon>
        <taxon>Spiralia</taxon>
        <taxon>Gnathifera</taxon>
        <taxon>Rotifera</taxon>
        <taxon>Eurotatoria</taxon>
        <taxon>Bdelloidea</taxon>
        <taxon>Philodinida</taxon>
        <taxon>Philodinidae</taxon>
        <taxon>Rotaria</taxon>
    </lineage>
</organism>
<gene>
    <name evidence="1" type="ORF">FNK824_LOCUS41117</name>
</gene>
<feature type="non-terminal residue" evidence="1">
    <location>
        <position position="58"/>
    </location>
</feature>
<protein>
    <submittedName>
        <fullName evidence="1">Uncharacterized protein</fullName>
    </submittedName>
</protein>
<reference evidence="1" key="1">
    <citation type="submission" date="2021-02" db="EMBL/GenBank/DDBJ databases">
        <authorList>
            <person name="Nowell W R."/>
        </authorList>
    </citation>
    <scope>NUCLEOTIDE SEQUENCE</scope>
</reference>
<dbReference type="EMBL" id="CAJOBE010037534">
    <property type="protein sequence ID" value="CAF4314603.1"/>
    <property type="molecule type" value="Genomic_DNA"/>
</dbReference>
<dbReference type="Proteomes" id="UP000663874">
    <property type="component" value="Unassembled WGS sequence"/>
</dbReference>